<dbReference type="HOGENOM" id="CLU_1332786_0_0_1"/>
<dbReference type="EMBL" id="KN822988">
    <property type="protein sequence ID" value="KIO28988.1"/>
    <property type="molecule type" value="Genomic_DNA"/>
</dbReference>
<reference evidence="2" key="2">
    <citation type="submission" date="2015-01" db="EMBL/GenBank/DDBJ databases">
        <title>Evolutionary Origins and Diversification of the Mycorrhizal Mutualists.</title>
        <authorList>
            <consortium name="DOE Joint Genome Institute"/>
            <consortium name="Mycorrhizal Genomics Consortium"/>
            <person name="Kohler A."/>
            <person name="Kuo A."/>
            <person name="Nagy L.G."/>
            <person name="Floudas D."/>
            <person name="Copeland A."/>
            <person name="Barry K.W."/>
            <person name="Cichocki N."/>
            <person name="Veneault-Fourrey C."/>
            <person name="LaButti K."/>
            <person name="Lindquist E.A."/>
            <person name="Lipzen A."/>
            <person name="Lundell T."/>
            <person name="Morin E."/>
            <person name="Murat C."/>
            <person name="Riley R."/>
            <person name="Ohm R."/>
            <person name="Sun H."/>
            <person name="Tunlid A."/>
            <person name="Henrissat B."/>
            <person name="Grigoriev I.V."/>
            <person name="Hibbett D.S."/>
            <person name="Martin F."/>
        </authorList>
    </citation>
    <scope>NUCLEOTIDE SEQUENCE [LARGE SCALE GENOMIC DNA]</scope>
    <source>
        <strain evidence="2">MUT 4182</strain>
    </source>
</reference>
<name>A0A0C3L5D1_9AGAM</name>
<accession>A0A0C3L5D1</accession>
<reference evidence="1 2" key="1">
    <citation type="submission" date="2014-04" db="EMBL/GenBank/DDBJ databases">
        <authorList>
            <consortium name="DOE Joint Genome Institute"/>
            <person name="Kuo A."/>
            <person name="Girlanda M."/>
            <person name="Perotto S."/>
            <person name="Kohler A."/>
            <person name="Nagy L.G."/>
            <person name="Floudas D."/>
            <person name="Copeland A."/>
            <person name="Barry K.W."/>
            <person name="Cichocki N."/>
            <person name="Veneault-Fourrey C."/>
            <person name="LaButti K."/>
            <person name="Lindquist E.A."/>
            <person name="Lipzen A."/>
            <person name="Lundell T."/>
            <person name="Morin E."/>
            <person name="Murat C."/>
            <person name="Sun H."/>
            <person name="Tunlid A."/>
            <person name="Henrissat B."/>
            <person name="Grigoriev I.V."/>
            <person name="Hibbett D.S."/>
            <person name="Martin F."/>
            <person name="Nordberg H.P."/>
            <person name="Cantor M.N."/>
            <person name="Hua S.X."/>
        </authorList>
    </citation>
    <scope>NUCLEOTIDE SEQUENCE [LARGE SCALE GENOMIC DNA]</scope>
    <source>
        <strain evidence="1 2">MUT 4182</strain>
    </source>
</reference>
<evidence type="ECO:0000313" key="1">
    <source>
        <dbReference type="EMBL" id="KIO28988.1"/>
    </source>
</evidence>
<gene>
    <name evidence="1" type="ORF">M407DRAFT_242793</name>
</gene>
<organism evidence="1 2">
    <name type="scientific">Tulasnella calospora MUT 4182</name>
    <dbReference type="NCBI Taxonomy" id="1051891"/>
    <lineage>
        <taxon>Eukaryota</taxon>
        <taxon>Fungi</taxon>
        <taxon>Dikarya</taxon>
        <taxon>Basidiomycota</taxon>
        <taxon>Agaricomycotina</taxon>
        <taxon>Agaricomycetes</taxon>
        <taxon>Cantharellales</taxon>
        <taxon>Tulasnellaceae</taxon>
        <taxon>Tulasnella</taxon>
    </lineage>
</organism>
<keyword evidence="2" id="KW-1185">Reference proteome</keyword>
<proteinExistence type="predicted"/>
<dbReference type="AlphaFoldDB" id="A0A0C3L5D1"/>
<sequence>MTPFLQLSNLEELSLITLHGFHLDPDDIAVLGKSFPKLSKLELQPRPQLSFRLGIQATSLIDFAKAFPNLRGLNMYIEPIYSPLQLPWRSTEERSQAQAQAFPSFNPSAFQVLDVGSSFLEDKDIQDMAELLGVLCRNPSFEIRCEGDAMDSEDSAYAWRKVEALVKLVQGAERDTTKPCHEWCRALILDNVVIGEGEKGTIVHVV</sequence>
<evidence type="ECO:0000313" key="2">
    <source>
        <dbReference type="Proteomes" id="UP000054248"/>
    </source>
</evidence>
<dbReference type="OrthoDB" id="3239733at2759"/>
<protein>
    <submittedName>
        <fullName evidence="1">Uncharacterized protein</fullName>
    </submittedName>
</protein>
<dbReference type="Proteomes" id="UP000054248">
    <property type="component" value="Unassembled WGS sequence"/>
</dbReference>